<dbReference type="InterPro" id="IPR036961">
    <property type="entry name" value="Kinesin_motor_dom_sf"/>
</dbReference>
<feature type="region of interest" description="Disordered" evidence="8">
    <location>
        <begin position="648"/>
        <end position="675"/>
    </location>
</feature>
<dbReference type="GeneID" id="108045211"/>
<protein>
    <submittedName>
        <fullName evidence="12 13">Uncharacterized protein LOC108045211 isoform X3</fullName>
    </submittedName>
</protein>
<reference evidence="10" key="3">
    <citation type="submission" date="2025-05" db="UniProtKB">
        <authorList>
            <consortium name="EnsemblMetazoa"/>
        </authorList>
    </citation>
    <scope>IDENTIFICATION</scope>
</reference>
<name>A0A6P4ETA0_DRORH</name>
<dbReference type="GO" id="GO:0005524">
    <property type="term" value="F:ATP binding"/>
    <property type="evidence" value="ECO:0007669"/>
    <property type="project" value="UniProtKB-UniRule"/>
</dbReference>
<dbReference type="PANTHER" id="PTHR24115">
    <property type="entry name" value="KINESIN-RELATED"/>
    <property type="match status" value="1"/>
</dbReference>
<keyword evidence="3 7" id="KW-0547">Nucleotide-binding</keyword>
<dbReference type="Proteomes" id="UP001652680">
    <property type="component" value="Unassembled WGS sequence"/>
</dbReference>
<evidence type="ECO:0000256" key="6">
    <source>
        <dbReference type="ARBA" id="ARBA00023212"/>
    </source>
</evidence>
<evidence type="ECO:0000256" key="3">
    <source>
        <dbReference type="ARBA" id="ARBA00022741"/>
    </source>
</evidence>
<dbReference type="OrthoDB" id="5317514at2759"/>
<dbReference type="AlphaFoldDB" id="A0A6P4ETA0"/>
<sequence>MIPASNRSQSMNPANNLRRRPRTYSENRKSQDISPALLDPLDPRRIQQQMLMVFVRIRPGCDFVFSQGPSTSQDSNQSEERRRRQGGASAWMEVRPPNTVLITRSALPSAPDVATGPPRVHVPNPSHDIEFRFRRVFGERATQAQVFRALSEPTLRQLYSGGSGLILLTGAAGTGKTHTLFGVGHSPAESGLLRRIFDAIFRSTGSDLVDRYMVEANETGEGFTAVPARAAQKMAAQEDLFMQNAQTPGTAAVRPFCRWQWDGVKIKVCNKRHSCFISMLIVQEGNFYDLFDSNDAEVQRPAPMGLREDRRGRCFAVGANRLEIRSVEEADLMVQAGLNKREAYSVHGGSHLVINIYLVFFDDSRNGKQLESGHLCIAEVLAPRAVHTANTRRPCGALKTVYTLRNCLNVLQRNQLAVLKGKPLRQRPPFRECSLTQLLRHFFDVKHLASVVCLATIGQTSEQALENIRALRFAEETIYIRDDDDESLASRSPVEEPEFVDEEEEFVSFLDKNFRPNYCAIRTVTPIVLPPFNHVQSLISLLKGRITRRKQLMQSSSTLSAECLERLEGTRDEVLATQATALKELEQSNYEIGSLLDQLELVHEPIAYGKLSVQAQQAEKRAQISENLLHGRNEQLKRHISLLERQEVVEPSSDARKRKAQNDKALRSNPIWHHY</sequence>
<feature type="domain" description="Kinesin motor" evidence="9">
    <location>
        <begin position="50"/>
        <end position="480"/>
    </location>
</feature>
<dbReference type="GO" id="GO:0016887">
    <property type="term" value="F:ATP hydrolysis activity"/>
    <property type="evidence" value="ECO:0007669"/>
    <property type="project" value="TreeGrafter"/>
</dbReference>
<evidence type="ECO:0000313" key="11">
    <source>
        <dbReference type="Proteomes" id="UP001652680"/>
    </source>
</evidence>
<dbReference type="GO" id="GO:0005871">
    <property type="term" value="C:kinesin complex"/>
    <property type="evidence" value="ECO:0007669"/>
    <property type="project" value="TreeGrafter"/>
</dbReference>
<evidence type="ECO:0000313" key="13">
    <source>
        <dbReference type="RefSeq" id="XP_016979931.1"/>
    </source>
</evidence>
<dbReference type="InterPro" id="IPR001752">
    <property type="entry name" value="Kinesin_motor_dom"/>
</dbReference>
<dbReference type="SUPFAM" id="SSF52540">
    <property type="entry name" value="P-loop containing nucleoside triphosphate hydrolases"/>
    <property type="match status" value="1"/>
</dbReference>
<dbReference type="GO" id="GO:0005634">
    <property type="term" value="C:nucleus"/>
    <property type="evidence" value="ECO:0007669"/>
    <property type="project" value="TreeGrafter"/>
</dbReference>
<feature type="region of interest" description="Disordered" evidence="8">
    <location>
        <begin position="65"/>
        <end position="91"/>
    </location>
</feature>
<dbReference type="RefSeq" id="XP_016979929.1">
    <property type="nucleotide sequence ID" value="XM_017124440.1"/>
</dbReference>
<keyword evidence="2" id="KW-0493">Microtubule</keyword>
<dbReference type="GO" id="GO:0007018">
    <property type="term" value="P:microtubule-based movement"/>
    <property type="evidence" value="ECO:0007669"/>
    <property type="project" value="InterPro"/>
</dbReference>
<dbReference type="SMART" id="SM00129">
    <property type="entry name" value="KISc"/>
    <property type="match status" value="1"/>
</dbReference>
<reference evidence="11" key="1">
    <citation type="journal article" date="2021" name="Elife">
        <title>Highly contiguous assemblies of 101 drosophilid genomes.</title>
        <authorList>
            <person name="Kim B.Y."/>
            <person name="Wang J.R."/>
            <person name="Miller D.E."/>
            <person name="Barmina O."/>
            <person name="Delaney E."/>
            <person name="Thompson A."/>
            <person name="Comeault A.A."/>
            <person name="Peede D."/>
            <person name="D'Agostino E.R."/>
            <person name="Pelaez J."/>
            <person name="Aguilar J.M."/>
            <person name="Haji D."/>
            <person name="Matsunaga T."/>
            <person name="Armstrong E.E."/>
            <person name="Zych M."/>
            <person name="Ogawa Y."/>
            <person name="Stamenkovic-Radak M."/>
            <person name="Jelic M."/>
            <person name="Veselinovic M.S."/>
            <person name="Tanaskovic M."/>
            <person name="Eric P."/>
            <person name="Gao J.J."/>
            <person name="Katoh T.K."/>
            <person name="Toda M.J."/>
            <person name="Watabe H."/>
            <person name="Watada M."/>
            <person name="Davis J.S."/>
            <person name="Moyle L.C."/>
            <person name="Manoli G."/>
            <person name="Bertolini E."/>
            <person name="Kostal V."/>
            <person name="Hawley R.S."/>
            <person name="Takahashi A."/>
            <person name="Jones C.D."/>
            <person name="Price D.K."/>
            <person name="Whiteman N."/>
            <person name="Kopp A."/>
            <person name="Matute D.R."/>
            <person name="Petrov D.A."/>
        </authorList>
    </citation>
    <scope>NUCLEOTIDE SEQUENCE [LARGE SCALE GENOMIC DNA]</scope>
</reference>
<feature type="binding site" evidence="7">
    <location>
        <begin position="170"/>
        <end position="177"/>
    </location>
    <ligand>
        <name>ATP</name>
        <dbReference type="ChEBI" id="CHEBI:30616"/>
    </ligand>
</feature>
<accession>A0A6P4ETA0</accession>
<feature type="compositionally biased region" description="Polar residues" evidence="8">
    <location>
        <begin position="1"/>
        <end position="15"/>
    </location>
</feature>
<dbReference type="RefSeq" id="XP_016979931.1">
    <property type="nucleotide sequence ID" value="XM_017124442.1"/>
</dbReference>
<dbReference type="EnsemblMetazoa" id="XM_017124442.1">
    <property type="protein sequence ID" value="XP_016979931.1"/>
    <property type="gene ID" value="LOC108045211"/>
</dbReference>
<evidence type="ECO:0000259" key="9">
    <source>
        <dbReference type="PROSITE" id="PS50067"/>
    </source>
</evidence>
<feature type="region of interest" description="Disordered" evidence="8">
    <location>
        <begin position="1"/>
        <end position="41"/>
    </location>
</feature>
<dbReference type="GO" id="GO:0008017">
    <property type="term" value="F:microtubule binding"/>
    <property type="evidence" value="ECO:0007669"/>
    <property type="project" value="InterPro"/>
</dbReference>
<keyword evidence="4 7" id="KW-0067">ATP-binding</keyword>
<comment type="similarity">
    <text evidence="7">Belongs to the TRAFAC class myosin-kinesin ATPase superfamily. Kinesin family.</text>
</comment>
<evidence type="ECO:0000256" key="8">
    <source>
        <dbReference type="SAM" id="MobiDB-lite"/>
    </source>
</evidence>
<keyword evidence="6" id="KW-0963">Cytoplasm</keyword>
<evidence type="ECO:0000313" key="10">
    <source>
        <dbReference type="EnsemblMetazoa" id="XP_016979929.1"/>
    </source>
</evidence>
<dbReference type="GO" id="GO:0005874">
    <property type="term" value="C:microtubule"/>
    <property type="evidence" value="ECO:0007669"/>
    <property type="project" value="UniProtKB-KW"/>
</dbReference>
<dbReference type="InterPro" id="IPR027417">
    <property type="entry name" value="P-loop_NTPase"/>
</dbReference>
<evidence type="ECO:0000256" key="7">
    <source>
        <dbReference type="PROSITE-ProRule" id="PRU00283"/>
    </source>
</evidence>
<proteinExistence type="inferred from homology"/>
<keyword evidence="11" id="KW-1185">Reference proteome</keyword>
<dbReference type="PROSITE" id="PS50067">
    <property type="entry name" value="KINESIN_MOTOR_2"/>
    <property type="match status" value="1"/>
</dbReference>
<dbReference type="EnsemblMetazoa" id="XM_017124440.1">
    <property type="protein sequence ID" value="XP_016979929.1"/>
    <property type="gene ID" value="LOC108045211"/>
</dbReference>
<comment type="subcellular location">
    <subcellularLocation>
        <location evidence="1">Cytoplasm</location>
        <location evidence="1">Cytoskeleton</location>
    </subcellularLocation>
</comment>
<dbReference type="GO" id="GO:0003777">
    <property type="term" value="F:microtubule motor activity"/>
    <property type="evidence" value="ECO:0007669"/>
    <property type="project" value="InterPro"/>
</dbReference>
<gene>
    <name evidence="12 13" type="primary">LOC108045211</name>
    <name evidence="10" type="synonym">108045211</name>
</gene>
<keyword evidence="5 7" id="KW-0505">Motor protein</keyword>
<reference evidence="12 13" key="2">
    <citation type="submission" date="2025-04" db="UniProtKB">
        <authorList>
            <consortium name="RefSeq"/>
        </authorList>
    </citation>
    <scope>IDENTIFICATION</scope>
</reference>
<organism evidence="12">
    <name type="scientific">Drosophila rhopaloa</name>
    <name type="common">Fruit fly</name>
    <dbReference type="NCBI Taxonomy" id="1041015"/>
    <lineage>
        <taxon>Eukaryota</taxon>
        <taxon>Metazoa</taxon>
        <taxon>Ecdysozoa</taxon>
        <taxon>Arthropoda</taxon>
        <taxon>Hexapoda</taxon>
        <taxon>Insecta</taxon>
        <taxon>Pterygota</taxon>
        <taxon>Neoptera</taxon>
        <taxon>Endopterygota</taxon>
        <taxon>Diptera</taxon>
        <taxon>Brachycera</taxon>
        <taxon>Muscomorpha</taxon>
        <taxon>Ephydroidea</taxon>
        <taxon>Drosophilidae</taxon>
        <taxon>Drosophila</taxon>
        <taxon>Sophophora</taxon>
    </lineage>
</organism>
<evidence type="ECO:0000256" key="2">
    <source>
        <dbReference type="ARBA" id="ARBA00022701"/>
    </source>
</evidence>
<dbReference type="CTD" id="32275"/>
<evidence type="ECO:0000256" key="5">
    <source>
        <dbReference type="ARBA" id="ARBA00023175"/>
    </source>
</evidence>
<feature type="compositionally biased region" description="Polar residues" evidence="8">
    <location>
        <begin position="67"/>
        <end position="76"/>
    </location>
</feature>
<dbReference type="Gene3D" id="3.40.850.10">
    <property type="entry name" value="Kinesin motor domain"/>
    <property type="match status" value="1"/>
</dbReference>
<dbReference type="InterPro" id="IPR027640">
    <property type="entry name" value="Kinesin-like_fam"/>
</dbReference>
<evidence type="ECO:0000313" key="12">
    <source>
        <dbReference type="RefSeq" id="XP_016979929.1"/>
    </source>
</evidence>
<evidence type="ECO:0000256" key="1">
    <source>
        <dbReference type="ARBA" id="ARBA00004245"/>
    </source>
</evidence>
<keyword evidence="6" id="KW-0206">Cytoskeleton</keyword>
<dbReference type="Pfam" id="PF00225">
    <property type="entry name" value="Kinesin"/>
    <property type="match status" value="1"/>
</dbReference>
<evidence type="ECO:0000256" key="4">
    <source>
        <dbReference type="ARBA" id="ARBA00022840"/>
    </source>
</evidence>
<dbReference type="PANTHER" id="PTHR24115:SF1008">
    <property type="entry name" value="KINESIN-LIKE PROTEIN SUBITO"/>
    <property type="match status" value="1"/>
</dbReference>